<evidence type="ECO:0000313" key="2">
    <source>
        <dbReference type="EMBL" id="OYD17326.1"/>
    </source>
</evidence>
<dbReference type="AlphaFoldDB" id="A0A235BYP6"/>
<gene>
    <name evidence="2" type="ORF">CH333_01270</name>
</gene>
<keyword evidence="1" id="KW-1133">Transmembrane helix</keyword>
<keyword evidence="1" id="KW-0472">Membrane</keyword>
<accession>A0A235BYP6</accession>
<sequence length="338" mass="40018">MARKLKFWENYRSYWACFFINLFFLEVLILSGCDRKPVEKEVQPKPDEDVARTILSAPMPWLYEPAARWKRDFSGSRRDSLIPVPKADLEKAGIGIKTSVYALFDRWRLNDDIRGNRCTHYAEITGECKGMIELDFALTQEEWQSPENRVKYYRAVERLINRIGNTLLTDLGNKLEDQEKELFLRALKTLAWQESEWQHYLRYRDWFFVVVSSGSYNKLHDWGITQIARSSFDPKILLNKNFFDSKAYCSISSSLYYGFMEYYYCYMEARENPDNGSSLFNKIVGAYNRYCSGYSSSYCELAKNDKAYRNYQIRAMGGFKDNFILKPWERLMNLENEE</sequence>
<organism evidence="2 3">
    <name type="scientific">candidate division WOR-3 bacterium JGI_Cruoil_03_44_89</name>
    <dbReference type="NCBI Taxonomy" id="1973748"/>
    <lineage>
        <taxon>Bacteria</taxon>
        <taxon>Bacteria division WOR-3</taxon>
    </lineage>
</organism>
<evidence type="ECO:0000256" key="1">
    <source>
        <dbReference type="SAM" id="Phobius"/>
    </source>
</evidence>
<feature type="transmembrane region" description="Helical" evidence="1">
    <location>
        <begin position="12"/>
        <end position="30"/>
    </location>
</feature>
<comment type="caution">
    <text evidence="2">The sequence shown here is derived from an EMBL/GenBank/DDBJ whole genome shotgun (WGS) entry which is preliminary data.</text>
</comment>
<dbReference type="EMBL" id="NOZQ01000024">
    <property type="protein sequence ID" value="OYD17326.1"/>
    <property type="molecule type" value="Genomic_DNA"/>
</dbReference>
<proteinExistence type="predicted"/>
<evidence type="ECO:0000313" key="3">
    <source>
        <dbReference type="Proteomes" id="UP000215215"/>
    </source>
</evidence>
<dbReference type="Proteomes" id="UP000215215">
    <property type="component" value="Unassembled WGS sequence"/>
</dbReference>
<protein>
    <submittedName>
        <fullName evidence="2">Uncharacterized protein</fullName>
    </submittedName>
</protein>
<keyword evidence="1" id="KW-0812">Transmembrane</keyword>
<name>A0A235BYP6_UNCW3</name>
<reference evidence="2 3" key="1">
    <citation type="submission" date="2017-07" db="EMBL/GenBank/DDBJ databases">
        <title>Recovery of genomes from metagenomes via a dereplication, aggregation, and scoring strategy.</title>
        <authorList>
            <person name="Sieber C.M."/>
            <person name="Probst A.J."/>
            <person name="Sharrar A."/>
            <person name="Thomas B.C."/>
            <person name="Hess M."/>
            <person name="Tringe S.G."/>
            <person name="Banfield J.F."/>
        </authorList>
    </citation>
    <scope>NUCLEOTIDE SEQUENCE [LARGE SCALE GENOMIC DNA]</scope>
    <source>
        <strain evidence="2">JGI_Cruoil_03_44_89</strain>
    </source>
</reference>